<organism evidence="4 5">
    <name type="scientific">Oricola cellulosilytica</name>
    <dbReference type="NCBI Taxonomy" id="1429082"/>
    <lineage>
        <taxon>Bacteria</taxon>
        <taxon>Pseudomonadati</taxon>
        <taxon>Pseudomonadota</taxon>
        <taxon>Alphaproteobacteria</taxon>
        <taxon>Hyphomicrobiales</taxon>
        <taxon>Ahrensiaceae</taxon>
        <taxon>Oricola</taxon>
    </lineage>
</organism>
<accession>A0A4R0PJA2</accession>
<evidence type="ECO:0000313" key="5">
    <source>
        <dbReference type="Proteomes" id="UP000291301"/>
    </source>
</evidence>
<gene>
    <name evidence="4" type="ORF">E0D97_04545</name>
</gene>
<dbReference type="Pfam" id="PF00582">
    <property type="entry name" value="Usp"/>
    <property type="match status" value="1"/>
</dbReference>
<comment type="similarity">
    <text evidence="1 2">Belongs to the universal stress protein A family.</text>
</comment>
<dbReference type="CDD" id="cd00293">
    <property type="entry name" value="USP-like"/>
    <property type="match status" value="1"/>
</dbReference>
<evidence type="ECO:0000256" key="1">
    <source>
        <dbReference type="ARBA" id="ARBA00008791"/>
    </source>
</evidence>
<dbReference type="InterPro" id="IPR006015">
    <property type="entry name" value="Universal_stress_UspA"/>
</dbReference>
<dbReference type="InterPro" id="IPR006016">
    <property type="entry name" value="UspA"/>
</dbReference>
<sequence>MYKSILLPIDLAHESSWKKAIPVARKLVEAFGADLHIVTVVQDIRTAMVAQYFPDDYEQKIARKAAEELTALVDRELAGITAVEHVAAGQVYREIVRVAEVEGCDLIVMASHRPELADLLIGPNADHVARHTSASVMIVRP</sequence>
<dbReference type="EMBL" id="SJST01000001">
    <property type="protein sequence ID" value="TCD16684.1"/>
    <property type="molecule type" value="Genomic_DNA"/>
</dbReference>
<name>A0A4R0PJA2_9HYPH</name>
<dbReference type="GO" id="GO:0005737">
    <property type="term" value="C:cytoplasm"/>
    <property type="evidence" value="ECO:0007669"/>
    <property type="project" value="UniProtKB-SubCell"/>
</dbReference>
<evidence type="ECO:0000256" key="2">
    <source>
        <dbReference type="PIRNR" id="PIRNR006276"/>
    </source>
</evidence>
<dbReference type="RefSeq" id="WP_131565762.1">
    <property type="nucleotide sequence ID" value="NZ_JAINFK010000001.1"/>
</dbReference>
<dbReference type="InterPro" id="IPR014729">
    <property type="entry name" value="Rossmann-like_a/b/a_fold"/>
</dbReference>
<comment type="caution">
    <text evidence="4">The sequence shown here is derived from an EMBL/GenBank/DDBJ whole genome shotgun (WGS) entry which is preliminary data.</text>
</comment>
<reference evidence="4 5" key="1">
    <citation type="journal article" date="2015" name="Antonie Van Leeuwenhoek">
        <title>Oricola cellulosilytica gen. nov., sp. nov., a cellulose-degrading bacterium of the family Phyllobacteriaceae isolated from surface seashore water, and emended descriptions of Mesorhizobium loti and Phyllobacterium myrsinacearum.</title>
        <authorList>
            <person name="Hameed A."/>
            <person name="Shahina M."/>
            <person name="Lai W.A."/>
            <person name="Lin S.Y."/>
            <person name="Young L.S."/>
            <person name="Liu Y.C."/>
            <person name="Hsu Y.H."/>
            <person name="Young C.C."/>
        </authorList>
    </citation>
    <scope>NUCLEOTIDE SEQUENCE [LARGE SCALE GENOMIC DNA]</scope>
    <source>
        <strain evidence="4 5">KCTC 52183</strain>
    </source>
</reference>
<evidence type="ECO:0000313" key="4">
    <source>
        <dbReference type="EMBL" id="TCD16684.1"/>
    </source>
</evidence>
<dbReference type="Gene3D" id="3.40.50.620">
    <property type="entry name" value="HUPs"/>
    <property type="match status" value="1"/>
</dbReference>
<keyword evidence="5" id="KW-1185">Reference proteome</keyword>
<evidence type="ECO:0000259" key="3">
    <source>
        <dbReference type="Pfam" id="PF00582"/>
    </source>
</evidence>
<dbReference type="PANTHER" id="PTHR46268:SF6">
    <property type="entry name" value="UNIVERSAL STRESS PROTEIN UP12"/>
    <property type="match status" value="1"/>
</dbReference>
<dbReference type="PIRSF" id="PIRSF006276">
    <property type="entry name" value="UspA"/>
    <property type="match status" value="1"/>
</dbReference>
<dbReference type="SUPFAM" id="SSF52402">
    <property type="entry name" value="Adenine nucleotide alpha hydrolases-like"/>
    <property type="match status" value="1"/>
</dbReference>
<comment type="subcellular location">
    <subcellularLocation>
        <location evidence="2">Cytoplasm</location>
    </subcellularLocation>
</comment>
<dbReference type="Proteomes" id="UP000291301">
    <property type="component" value="Unassembled WGS sequence"/>
</dbReference>
<dbReference type="PANTHER" id="PTHR46268">
    <property type="entry name" value="STRESS RESPONSE PROTEIN NHAX"/>
    <property type="match status" value="1"/>
</dbReference>
<dbReference type="PRINTS" id="PR01438">
    <property type="entry name" value="UNVRSLSTRESS"/>
</dbReference>
<keyword evidence="2" id="KW-0963">Cytoplasm</keyword>
<feature type="domain" description="UspA" evidence="3">
    <location>
        <begin position="1"/>
        <end position="140"/>
    </location>
</feature>
<dbReference type="AlphaFoldDB" id="A0A4R0PJA2"/>
<proteinExistence type="inferred from homology"/>
<dbReference type="OrthoDB" id="9792500at2"/>
<protein>
    <recommendedName>
        <fullName evidence="2">Universal stress protein</fullName>
    </recommendedName>
</protein>